<dbReference type="EMBL" id="CP012808">
    <property type="protein sequence ID" value="ALH96383.1"/>
    <property type="molecule type" value="Genomic_DNA"/>
</dbReference>
<organism evidence="2 3">
    <name type="scientific">Acinetobacter equi</name>
    <dbReference type="NCBI Taxonomy" id="1324350"/>
    <lineage>
        <taxon>Bacteria</taxon>
        <taxon>Pseudomonadati</taxon>
        <taxon>Pseudomonadota</taxon>
        <taxon>Gammaproteobacteria</taxon>
        <taxon>Moraxellales</taxon>
        <taxon>Moraxellaceae</taxon>
        <taxon>Acinetobacter</taxon>
    </lineage>
</organism>
<feature type="signal peptide" evidence="1">
    <location>
        <begin position="1"/>
        <end position="18"/>
    </location>
</feature>
<sequence>MKIIFTFLLILIPSFTFSQTTSSKLKSLIPKNWEVLTYAEGSLSADNLDDLAIIIQPKNTNIKNRKLLIFFKQNQSYQKILSKEIPEWTYRDQEACMSDAIDEDSLTIKNKILDISFNDLNTCSNWYGLEWKYRFKYIQSQFTLTGFDYWLLYKTDGTLKQYSGNFLTKKLKITLSNAFDENIQPKITWSSLKPIIPNTLQQIQFQHNQSALDQMTSNELKE</sequence>
<keyword evidence="1" id="KW-0732">Signal</keyword>
<protein>
    <submittedName>
        <fullName evidence="2">Uncharacterized protein</fullName>
    </submittedName>
</protein>
<evidence type="ECO:0000313" key="2">
    <source>
        <dbReference type="EMBL" id="ALH96383.1"/>
    </source>
</evidence>
<feature type="chain" id="PRO_5006039676" evidence="1">
    <location>
        <begin position="19"/>
        <end position="222"/>
    </location>
</feature>
<gene>
    <name evidence="2" type="ORF">AOY20_13015</name>
</gene>
<dbReference type="AlphaFoldDB" id="A0A0N9VY78"/>
<name>A0A0N9VY78_9GAMM</name>
<evidence type="ECO:0000256" key="1">
    <source>
        <dbReference type="SAM" id="SignalP"/>
    </source>
</evidence>
<dbReference type="Proteomes" id="UP000064939">
    <property type="component" value="Chromosome"/>
</dbReference>
<dbReference type="KEGG" id="aei:AOY20_13015"/>
<dbReference type="STRING" id="1324350.AOY20_13015"/>
<proteinExistence type="predicted"/>
<accession>A0A0N9VY78</accession>
<reference evidence="2 3" key="1">
    <citation type="journal article" date="2015" name="Int. J. Syst. Evol. Microbiol.">
        <title>Acinetobacter equi sp. nov. isolated from horse faeces.</title>
        <authorList>
            <person name="Poppel M.T."/>
            <person name="Skiebe E."/>
            <person name="Laue M."/>
            <person name="Bergmann H."/>
            <person name="Ebersberger I."/>
            <person name="Garn T."/>
            <person name="Fruth A."/>
            <person name="Baumgardt S."/>
            <person name="Busse H.J."/>
            <person name="Wilharm G."/>
        </authorList>
    </citation>
    <scope>NUCLEOTIDE SEQUENCE [LARGE SCALE GENOMIC DNA]</scope>
    <source>
        <strain evidence="2 3">114</strain>
    </source>
</reference>
<dbReference type="RefSeq" id="WP_054582262.1">
    <property type="nucleotide sequence ID" value="NZ_CP012808.1"/>
</dbReference>
<evidence type="ECO:0000313" key="3">
    <source>
        <dbReference type="Proteomes" id="UP000064939"/>
    </source>
</evidence>
<dbReference type="OrthoDB" id="86940at2"/>
<keyword evidence="3" id="KW-1185">Reference proteome</keyword>